<sequence>MLWRNCLSSIHIHRIHAMSGPLVEINGSSSEYHGTIPILPPRHSCFALCIINHMFHYAR</sequence>
<name>A0AAV5L7A3_9ROSI</name>
<evidence type="ECO:0000313" key="1">
    <source>
        <dbReference type="EMBL" id="GKV32969.1"/>
    </source>
</evidence>
<proteinExistence type="predicted"/>
<protein>
    <submittedName>
        <fullName evidence="1">Uncharacterized protein</fullName>
    </submittedName>
</protein>
<gene>
    <name evidence="1" type="ORF">SLEP1_g41529</name>
</gene>
<comment type="caution">
    <text evidence="1">The sequence shown here is derived from an EMBL/GenBank/DDBJ whole genome shotgun (WGS) entry which is preliminary data.</text>
</comment>
<dbReference type="EMBL" id="BPVZ01000098">
    <property type="protein sequence ID" value="GKV32969.1"/>
    <property type="molecule type" value="Genomic_DNA"/>
</dbReference>
<keyword evidence="2" id="KW-1185">Reference proteome</keyword>
<accession>A0AAV5L7A3</accession>
<reference evidence="1 2" key="1">
    <citation type="journal article" date="2021" name="Commun. Biol.">
        <title>The genome of Shorea leprosula (Dipterocarpaceae) highlights the ecological relevance of drought in aseasonal tropical rainforests.</title>
        <authorList>
            <person name="Ng K.K.S."/>
            <person name="Kobayashi M.J."/>
            <person name="Fawcett J.A."/>
            <person name="Hatakeyama M."/>
            <person name="Paape T."/>
            <person name="Ng C.H."/>
            <person name="Ang C.C."/>
            <person name="Tnah L.H."/>
            <person name="Lee C.T."/>
            <person name="Nishiyama T."/>
            <person name="Sese J."/>
            <person name="O'Brien M.J."/>
            <person name="Copetti D."/>
            <person name="Mohd Noor M.I."/>
            <person name="Ong R.C."/>
            <person name="Putra M."/>
            <person name="Sireger I.Z."/>
            <person name="Indrioko S."/>
            <person name="Kosugi Y."/>
            <person name="Izuno A."/>
            <person name="Isagi Y."/>
            <person name="Lee S.L."/>
            <person name="Shimizu K.K."/>
        </authorList>
    </citation>
    <scope>NUCLEOTIDE SEQUENCE [LARGE SCALE GENOMIC DNA]</scope>
    <source>
        <strain evidence="1">214</strain>
    </source>
</reference>
<dbReference type="Proteomes" id="UP001054252">
    <property type="component" value="Unassembled WGS sequence"/>
</dbReference>
<evidence type="ECO:0000313" key="2">
    <source>
        <dbReference type="Proteomes" id="UP001054252"/>
    </source>
</evidence>
<organism evidence="1 2">
    <name type="scientific">Rubroshorea leprosula</name>
    <dbReference type="NCBI Taxonomy" id="152421"/>
    <lineage>
        <taxon>Eukaryota</taxon>
        <taxon>Viridiplantae</taxon>
        <taxon>Streptophyta</taxon>
        <taxon>Embryophyta</taxon>
        <taxon>Tracheophyta</taxon>
        <taxon>Spermatophyta</taxon>
        <taxon>Magnoliopsida</taxon>
        <taxon>eudicotyledons</taxon>
        <taxon>Gunneridae</taxon>
        <taxon>Pentapetalae</taxon>
        <taxon>rosids</taxon>
        <taxon>malvids</taxon>
        <taxon>Malvales</taxon>
        <taxon>Dipterocarpaceae</taxon>
        <taxon>Rubroshorea</taxon>
    </lineage>
</organism>
<dbReference type="AlphaFoldDB" id="A0AAV5L7A3"/>